<comment type="caution">
    <text evidence="4">The sequence shown here is derived from an EMBL/GenBank/DDBJ whole genome shotgun (WGS) entry which is preliminary data.</text>
</comment>
<protein>
    <recommendedName>
        <fullName evidence="6">Transcription factor domain-containing protein</fullName>
    </recommendedName>
</protein>
<organism evidence="4 5">
    <name type="scientific">Knufia peltigerae</name>
    <dbReference type="NCBI Taxonomy" id="1002370"/>
    <lineage>
        <taxon>Eukaryota</taxon>
        <taxon>Fungi</taxon>
        <taxon>Dikarya</taxon>
        <taxon>Ascomycota</taxon>
        <taxon>Pezizomycotina</taxon>
        <taxon>Eurotiomycetes</taxon>
        <taxon>Chaetothyriomycetidae</taxon>
        <taxon>Chaetothyriales</taxon>
        <taxon>Trichomeriaceae</taxon>
        <taxon>Knufia</taxon>
    </lineage>
</organism>
<dbReference type="Proteomes" id="UP001172681">
    <property type="component" value="Unassembled WGS sequence"/>
</dbReference>
<sequence length="678" mass="75451">MSVQFANDARGRDGSERVPTVKDLSRSFVAGRIVKHNDTVMEGQPHPSLALPEQGSVEHHYPNAGHLGYSSHTTIFNHLQIDAQDPSPAGPTSATPGSVHLSSRHPNKQIEALEELFNVIDGQQYGNLVTFWLEKGVSLALGASFVESCAKTLQQLLAGKLFVGEDLTAISQRISKNSGRPLSIMSTTSMEDLCSRLSNTNVRWESIALALIIGGRATTDIPFFPPLYTCHQELRVFQRTLTDLSDRCLEFALSLDLLNEFQLICQYENFILHSNVDGDQSELSIPSVVCDVTPSERRLGYIAWRRLGDVISTLLFLGFNERIEDDPTIPDFLIAMRRSTFAQIYSDDKNVAVFLGRPPRLGRKFCCFQLPCHSRNSDGALSDLGRPMADATLAFFGPGDQADKVTGLRWTACCASLKEEILEVFHGNDALLERRKQKFAAVYSRAEALWGSLPTHLKLQGSLRTLQDHVPFERDLLLDIRLTYLQILVLLKSGDVTRGDVDSDDEELETLHISEEILSLVVEAIILREKLANAGTSLLWKVAHYGLPAAGVICFSMLRPSFWQPDARTLDVPKILQDLSVFASEIQLGGLLQPGDPNYALLHRATSAIQSLLRVALSSSGRIADFRNPDNFSQNVPQHDNQHQIDLSSFNFPAYTDFWGCELDFWQDLDEHPLLLTP</sequence>
<evidence type="ECO:0000256" key="2">
    <source>
        <dbReference type="ARBA" id="ARBA00023242"/>
    </source>
</evidence>
<keyword evidence="5" id="KW-1185">Reference proteome</keyword>
<evidence type="ECO:0000256" key="1">
    <source>
        <dbReference type="ARBA" id="ARBA00004123"/>
    </source>
</evidence>
<dbReference type="PANTHER" id="PTHR31001:SF40">
    <property type="entry name" value="ZN(II)2CYS6 TRANSCRIPTION FACTOR (EUROFUNG)"/>
    <property type="match status" value="1"/>
</dbReference>
<name>A0AA39CT75_9EURO</name>
<feature type="compositionally biased region" description="Basic and acidic residues" evidence="3">
    <location>
        <begin position="9"/>
        <end position="20"/>
    </location>
</feature>
<dbReference type="InterPro" id="IPR050613">
    <property type="entry name" value="Sec_Metabolite_Reg"/>
</dbReference>
<proteinExistence type="predicted"/>
<dbReference type="EMBL" id="JAPDRN010000105">
    <property type="protein sequence ID" value="KAJ9622825.1"/>
    <property type="molecule type" value="Genomic_DNA"/>
</dbReference>
<accession>A0AA39CT75</accession>
<evidence type="ECO:0008006" key="6">
    <source>
        <dbReference type="Google" id="ProtNLM"/>
    </source>
</evidence>
<dbReference type="PANTHER" id="PTHR31001">
    <property type="entry name" value="UNCHARACTERIZED TRANSCRIPTIONAL REGULATORY PROTEIN"/>
    <property type="match status" value="1"/>
</dbReference>
<evidence type="ECO:0000313" key="5">
    <source>
        <dbReference type="Proteomes" id="UP001172681"/>
    </source>
</evidence>
<feature type="region of interest" description="Disordered" evidence="3">
    <location>
        <begin position="1"/>
        <end position="20"/>
    </location>
</feature>
<reference evidence="4" key="1">
    <citation type="submission" date="2022-10" db="EMBL/GenBank/DDBJ databases">
        <title>Culturing micro-colonial fungi from biological soil crusts in the Mojave desert and describing Neophaeococcomyces mojavensis, and introducing the new genera and species Taxawa tesnikishii.</title>
        <authorList>
            <person name="Kurbessoian T."/>
            <person name="Stajich J.E."/>
        </authorList>
    </citation>
    <scope>NUCLEOTIDE SEQUENCE</scope>
    <source>
        <strain evidence="4">TK_35</strain>
    </source>
</reference>
<comment type="subcellular location">
    <subcellularLocation>
        <location evidence="1">Nucleus</location>
    </subcellularLocation>
</comment>
<dbReference type="AlphaFoldDB" id="A0AA39CT75"/>
<dbReference type="GO" id="GO:0005634">
    <property type="term" value="C:nucleus"/>
    <property type="evidence" value="ECO:0007669"/>
    <property type="project" value="UniProtKB-SubCell"/>
</dbReference>
<evidence type="ECO:0000313" key="4">
    <source>
        <dbReference type="EMBL" id="KAJ9622825.1"/>
    </source>
</evidence>
<feature type="region of interest" description="Disordered" evidence="3">
    <location>
        <begin position="82"/>
        <end position="104"/>
    </location>
</feature>
<gene>
    <name evidence="4" type="ORF">H2204_011434</name>
</gene>
<evidence type="ECO:0000256" key="3">
    <source>
        <dbReference type="SAM" id="MobiDB-lite"/>
    </source>
</evidence>
<dbReference type="CDD" id="cd12148">
    <property type="entry name" value="fungal_TF_MHR"/>
    <property type="match status" value="1"/>
</dbReference>
<keyword evidence="2" id="KW-0539">Nucleus</keyword>